<name>A0A0G0XCV0_UNCKA</name>
<organism evidence="1 2">
    <name type="scientific">candidate division WWE3 bacterium GW2011_GWA1_41_8</name>
    <dbReference type="NCBI Taxonomy" id="1619103"/>
    <lineage>
        <taxon>Bacteria</taxon>
        <taxon>Katanobacteria</taxon>
    </lineage>
</organism>
<evidence type="ECO:0000313" key="2">
    <source>
        <dbReference type="Proteomes" id="UP000034920"/>
    </source>
</evidence>
<dbReference type="Proteomes" id="UP000034920">
    <property type="component" value="Unassembled WGS sequence"/>
</dbReference>
<gene>
    <name evidence="1" type="ORF">UU80_C0002G0001</name>
</gene>
<dbReference type="AlphaFoldDB" id="A0A0G0XCV0"/>
<dbReference type="EMBL" id="LCCA01000002">
    <property type="protein sequence ID" value="KKS22769.1"/>
    <property type="molecule type" value="Genomic_DNA"/>
</dbReference>
<protein>
    <submittedName>
        <fullName evidence="1">Uncharacterized protein</fullName>
    </submittedName>
</protein>
<proteinExistence type="predicted"/>
<accession>A0A0G0XCV0</accession>
<evidence type="ECO:0000313" key="1">
    <source>
        <dbReference type="EMBL" id="KKS22769.1"/>
    </source>
</evidence>
<reference evidence="1 2" key="1">
    <citation type="journal article" date="2015" name="Nature">
        <title>rRNA introns, odd ribosomes, and small enigmatic genomes across a large radiation of phyla.</title>
        <authorList>
            <person name="Brown C.T."/>
            <person name="Hug L.A."/>
            <person name="Thomas B.C."/>
            <person name="Sharon I."/>
            <person name="Castelle C.J."/>
            <person name="Singh A."/>
            <person name="Wilkins M.J."/>
            <person name="Williams K.H."/>
            <person name="Banfield J.F."/>
        </authorList>
    </citation>
    <scope>NUCLEOTIDE SEQUENCE [LARGE SCALE GENOMIC DNA]</scope>
</reference>
<feature type="non-terminal residue" evidence="1">
    <location>
        <position position="1"/>
    </location>
</feature>
<comment type="caution">
    <text evidence="1">The sequence shown here is derived from an EMBL/GenBank/DDBJ whole genome shotgun (WGS) entry which is preliminary data.</text>
</comment>
<sequence length="52" mass="6053">LVNGEVDYAVLHYLHSLLLRVLLSKDISFEYIFQRLDVIKLYKKGKARTGCI</sequence>